<reference evidence="1 2" key="1">
    <citation type="submission" date="2024-11" db="EMBL/GenBank/DDBJ databases">
        <authorList>
            <person name="Heng Y.C."/>
            <person name="Lim A.C.H."/>
            <person name="Lee J.K.Y."/>
            <person name="Kittelmann S."/>
        </authorList>
    </citation>
    <scope>NUCLEOTIDE SEQUENCE [LARGE SCALE GENOMIC DNA]</scope>
    <source>
        <strain evidence="1 2">WILCCON 0112</strain>
    </source>
</reference>
<evidence type="ECO:0000313" key="2">
    <source>
        <dbReference type="Proteomes" id="UP001623600"/>
    </source>
</evidence>
<gene>
    <name evidence="1" type="ORF">ACJDTP_21510</name>
</gene>
<comment type="caution">
    <text evidence="1">The sequence shown here is derived from an EMBL/GenBank/DDBJ whole genome shotgun (WGS) entry which is preliminary data.</text>
</comment>
<proteinExistence type="predicted"/>
<dbReference type="Pfam" id="PF21822">
    <property type="entry name" value="Phage_TAC_15"/>
    <property type="match status" value="1"/>
</dbReference>
<dbReference type="Proteomes" id="UP001623600">
    <property type="component" value="Unassembled WGS sequence"/>
</dbReference>
<protein>
    <submittedName>
        <fullName evidence="1">Phage tail assembly chaperone</fullName>
    </submittedName>
</protein>
<sequence>MDIPEKTKQIDVDGRTFLLNKMDAQTGSLMLLKLLKILKPLFKNINTKTLDINLEDLNLEDLIDGLTDLPEKDFKYIQQNALKVVQEILPGGKPFILNQYGEFEALNISDNVGLTMNLTIQSLFFNLKNFFPESLLKSLTAKLNISQQN</sequence>
<name>A0ABW8SAA8_9CLOT</name>
<evidence type="ECO:0000313" key="1">
    <source>
        <dbReference type="EMBL" id="MFL0167654.1"/>
    </source>
</evidence>
<keyword evidence="2" id="KW-1185">Reference proteome</keyword>
<accession>A0ABW8SAA8</accession>
<dbReference type="RefSeq" id="WP_406762401.1">
    <property type="nucleotide sequence ID" value="NZ_JBJIAB010000037.1"/>
</dbReference>
<organism evidence="1 2">
    <name type="scientific">Candidatus Clostridium helianthi</name>
    <dbReference type="NCBI Taxonomy" id="3381660"/>
    <lineage>
        <taxon>Bacteria</taxon>
        <taxon>Bacillati</taxon>
        <taxon>Bacillota</taxon>
        <taxon>Clostridia</taxon>
        <taxon>Eubacteriales</taxon>
        <taxon>Clostridiaceae</taxon>
        <taxon>Clostridium</taxon>
    </lineage>
</organism>
<dbReference type="EMBL" id="JBJIAB010000037">
    <property type="protein sequence ID" value="MFL0167654.1"/>
    <property type="molecule type" value="Genomic_DNA"/>
</dbReference>
<dbReference type="InterPro" id="IPR049156">
    <property type="entry name" value="Phage_chap_TAC_15-like"/>
</dbReference>